<reference evidence="2 3" key="1">
    <citation type="submission" date="2020-07" db="EMBL/GenBank/DDBJ databases">
        <title>Comparative genomics of pyrophilous fungi reveals a link between fire events and developmental genes.</title>
        <authorList>
            <consortium name="DOE Joint Genome Institute"/>
            <person name="Steindorff A.S."/>
            <person name="Carver A."/>
            <person name="Calhoun S."/>
            <person name="Stillman K."/>
            <person name="Liu H."/>
            <person name="Lipzen A."/>
            <person name="Pangilinan J."/>
            <person name="Labutti K."/>
            <person name="Bruns T.D."/>
            <person name="Grigoriev I.V."/>
        </authorList>
    </citation>
    <scope>NUCLEOTIDE SEQUENCE [LARGE SCALE GENOMIC DNA]</scope>
    <source>
        <strain evidence="2 3">CBS 144469</strain>
    </source>
</reference>
<protein>
    <submittedName>
        <fullName evidence="2">Uncharacterized protein</fullName>
    </submittedName>
</protein>
<keyword evidence="3" id="KW-1185">Reference proteome</keyword>
<gene>
    <name evidence="2" type="ORF">DFP72DRAFT_855687</name>
</gene>
<name>A0A8H6LZA7_9AGAR</name>
<dbReference type="AlphaFoldDB" id="A0A8H6LZA7"/>
<comment type="caution">
    <text evidence="2">The sequence shown here is derived from an EMBL/GenBank/DDBJ whole genome shotgun (WGS) entry which is preliminary data.</text>
</comment>
<accession>A0A8H6LZA7</accession>
<evidence type="ECO:0000256" key="1">
    <source>
        <dbReference type="SAM" id="MobiDB-lite"/>
    </source>
</evidence>
<proteinExistence type="predicted"/>
<evidence type="ECO:0000313" key="2">
    <source>
        <dbReference type="EMBL" id="KAF6746042.1"/>
    </source>
</evidence>
<dbReference type="Proteomes" id="UP000521943">
    <property type="component" value="Unassembled WGS sequence"/>
</dbReference>
<feature type="region of interest" description="Disordered" evidence="1">
    <location>
        <begin position="204"/>
        <end position="236"/>
    </location>
</feature>
<sequence>MTSNNVAHRRHGAPQFQTLFVGTTVGRKTTRRNPRPLEMGTKVEQKEGSPASQVLMAGSSTQFRGGCYHPAFNTLNFGLTEYPGHRVDLIALDPPLANNPPAWIHRNTTREPPHAQDAGATEVLQDVEKTLDGAAEVEVKPARERELDKYIKGTSRSVRNQMRLARQGVRGSGYNNLTPGDGTTQKKWRLLDANLKAKIEEFAIPTPPAPQNSNSECHPAPNQTAAPPRPATTALC</sequence>
<evidence type="ECO:0000313" key="3">
    <source>
        <dbReference type="Proteomes" id="UP000521943"/>
    </source>
</evidence>
<organism evidence="2 3">
    <name type="scientific">Ephemerocybe angulata</name>
    <dbReference type="NCBI Taxonomy" id="980116"/>
    <lineage>
        <taxon>Eukaryota</taxon>
        <taxon>Fungi</taxon>
        <taxon>Dikarya</taxon>
        <taxon>Basidiomycota</taxon>
        <taxon>Agaricomycotina</taxon>
        <taxon>Agaricomycetes</taxon>
        <taxon>Agaricomycetidae</taxon>
        <taxon>Agaricales</taxon>
        <taxon>Agaricineae</taxon>
        <taxon>Psathyrellaceae</taxon>
        <taxon>Ephemerocybe</taxon>
    </lineage>
</organism>
<dbReference type="EMBL" id="JACGCI010000096">
    <property type="protein sequence ID" value="KAF6746042.1"/>
    <property type="molecule type" value="Genomic_DNA"/>
</dbReference>
<feature type="compositionally biased region" description="Low complexity" evidence="1">
    <location>
        <begin position="219"/>
        <end position="236"/>
    </location>
</feature>